<feature type="transmembrane region" description="Helical" evidence="6">
    <location>
        <begin position="30"/>
        <end position="49"/>
    </location>
</feature>
<feature type="transmembrane region" description="Helical" evidence="6">
    <location>
        <begin position="158"/>
        <end position="177"/>
    </location>
</feature>
<dbReference type="EMBL" id="JADOUF010000001">
    <property type="protein sequence ID" value="MBG6140307.1"/>
    <property type="molecule type" value="Genomic_DNA"/>
</dbReference>
<evidence type="ECO:0000313" key="8">
    <source>
        <dbReference type="Proteomes" id="UP000622552"/>
    </source>
</evidence>
<keyword evidence="4 6" id="KW-1133">Transmembrane helix</keyword>
<dbReference type="PANTHER" id="PTHR30482:SF18">
    <property type="entry name" value="BRANCHED AMINO ACID TRANSPORT SYSTEM PERMEASE"/>
    <property type="match status" value="1"/>
</dbReference>
<name>A0A8J7KT42_9ACTN</name>
<evidence type="ECO:0000256" key="2">
    <source>
        <dbReference type="ARBA" id="ARBA00022475"/>
    </source>
</evidence>
<gene>
    <name evidence="7" type="ORF">IW245_006501</name>
</gene>
<dbReference type="GO" id="GO:0005886">
    <property type="term" value="C:plasma membrane"/>
    <property type="evidence" value="ECO:0007669"/>
    <property type="project" value="UniProtKB-SubCell"/>
</dbReference>
<feature type="transmembrane region" description="Helical" evidence="6">
    <location>
        <begin position="208"/>
        <end position="230"/>
    </location>
</feature>
<protein>
    <submittedName>
        <fullName evidence="7">Branched-chain amino acid transport system permease protein</fullName>
    </submittedName>
</protein>
<feature type="transmembrane region" description="Helical" evidence="6">
    <location>
        <begin position="112"/>
        <end position="130"/>
    </location>
</feature>
<keyword evidence="3 6" id="KW-0812">Transmembrane</keyword>
<dbReference type="GO" id="GO:0015658">
    <property type="term" value="F:branched-chain amino acid transmembrane transporter activity"/>
    <property type="evidence" value="ECO:0007669"/>
    <property type="project" value="InterPro"/>
</dbReference>
<feature type="transmembrane region" description="Helical" evidence="6">
    <location>
        <begin position="61"/>
        <end position="80"/>
    </location>
</feature>
<dbReference type="PANTHER" id="PTHR30482">
    <property type="entry name" value="HIGH-AFFINITY BRANCHED-CHAIN AMINO ACID TRANSPORT SYSTEM PERMEASE"/>
    <property type="match status" value="1"/>
</dbReference>
<keyword evidence="8" id="KW-1185">Reference proteome</keyword>
<keyword evidence="5 6" id="KW-0472">Membrane</keyword>
<feature type="transmembrane region" description="Helical" evidence="6">
    <location>
        <begin position="290"/>
        <end position="316"/>
    </location>
</feature>
<dbReference type="RefSeq" id="WP_197006864.1">
    <property type="nucleotide sequence ID" value="NZ_BONS01000006.1"/>
</dbReference>
<accession>A0A8J7KT42</accession>
<evidence type="ECO:0000256" key="5">
    <source>
        <dbReference type="ARBA" id="ARBA00023136"/>
    </source>
</evidence>
<feature type="transmembrane region" description="Helical" evidence="6">
    <location>
        <begin position="86"/>
        <end position="105"/>
    </location>
</feature>
<proteinExistence type="predicted"/>
<evidence type="ECO:0000256" key="6">
    <source>
        <dbReference type="SAM" id="Phobius"/>
    </source>
</evidence>
<evidence type="ECO:0000256" key="4">
    <source>
        <dbReference type="ARBA" id="ARBA00022989"/>
    </source>
</evidence>
<comment type="subcellular location">
    <subcellularLocation>
        <location evidence="1">Cell membrane</location>
        <topology evidence="1">Multi-pass membrane protein</topology>
    </subcellularLocation>
</comment>
<reference evidence="7" key="1">
    <citation type="submission" date="2020-11" db="EMBL/GenBank/DDBJ databases">
        <title>Sequencing the genomes of 1000 actinobacteria strains.</title>
        <authorList>
            <person name="Klenk H.-P."/>
        </authorList>
    </citation>
    <scope>NUCLEOTIDE SEQUENCE</scope>
    <source>
        <strain evidence="7">DSM 45356</strain>
    </source>
</reference>
<evidence type="ECO:0000256" key="1">
    <source>
        <dbReference type="ARBA" id="ARBA00004651"/>
    </source>
</evidence>
<dbReference type="AlphaFoldDB" id="A0A8J7KT42"/>
<dbReference type="Proteomes" id="UP000622552">
    <property type="component" value="Unassembled WGS sequence"/>
</dbReference>
<dbReference type="CDD" id="cd06581">
    <property type="entry name" value="TM_PBP1_LivM_like"/>
    <property type="match status" value="1"/>
</dbReference>
<dbReference type="InterPro" id="IPR001851">
    <property type="entry name" value="ABC_transp_permease"/>
</dbReference>
<sequence>MRNRILGFAAFAGILLAVPAVFTRVPFYTMSAAIFIALFGLAALGLVPLTGRAGQVSMGQAAFYGIGAYTSALLTTKYHMGVLFSVLAGVALGALVAWLVGLFIFRTQGHYLALATLAFGLALGFLLNQLEVTGGNGGINSLPPMRPFGLDLSDNVTMWYFIAGILFLAVLAVDALLRSDIGRALTALGDSPIATAASGISISALRRWAFTLAGGLAGLAGALHAHWQLAVDPGMLHILNSVYLLIFATVGGLRTVWGPLLGAFAVTTLSEMSKLYIPLVLPNARGSYEIVVYGLALIVVLVFLPNGIAGGLTSLWRRLRTART</sequence>
<keyword evidence="2" id="KW-1003">Cell membrane</keyword>
<feature type="transmembrane region" description="Helical" evidence="6">
    <location>
        <begin position="242"/>
        <end position="270"/>
    </location>
</feature>
<comment type="caution">
    <text evidence="7">The sequence shown here is derived from an EMBL/GenBank/DDBJ whole genome shotgun (WGS) entry which is preliminary data.</text>
</comment>
<dbReference type="InterPro" id="IPR043428">
    <property type="entry name" value="LivM-like"/>
</dbReference>
<evidence type="ECO:0000313" key="7">
    <source>
        <dbReference type="EMBL" id="MBG6140307.1"/>
    </source>
</evidence>
<dbReference type="Pfam" id="PF02653">
    <property type="entry name" value="BPD_transp_2"/>
    <property type="match status" value="1"/>
</dbReference>
<evidence type="ECO:0000256" key="3">
    <source>
        <dbReference type="ARBA" id="ARBA00022692"/>
    </source>
</evidence>
<organism evidence="7 8">
    <name type="scientific">Longispora fulva</name>
    <dbReference type="NCBI Taxonomy" id="619741"/>
    <lineage>
        <taxon>Bacteria</taxon>
        <taxon>Bacillati</taxon>
        <taxon>Actinomycetota</taxon>
        <taxon>Actinomycetes</taxon>
        <taxon>Micromonosporales</taxon>
        <taxon>Micromonosporaceae</taxon>
        <taxon>Longispora</taxon>
    </lineage>
</organism>